<keyword evidence="8" id="KW-0131">Cell cycle</keyword>
<keyword evidence="6" id="KW-0175">Coiled coil</keyword>
<evidence type="ECO:0000256" key="8">
    <source>
        <dbReference type="ARBA" id="ARBA00023306"/>
    </source>
</evidence>
<evidence type="ECO:0000256" key="1">
    <source>
        <dbReference type="ARBA" id="ARBA00004114"/>
    </source>
</evidence>
<evidence type="ECO:0000256" key="6">
    <source>
        <dbReference type="ARBA" id="ARBA00023054"/>
    </source>
</evidence>
<dbReference type="InterPro" id="IPR033351">
    <property type="entry name" value="POC5"/>
</dbReference>
<evidence type="ECO:0000256" key="4">
    <source>
        <dbReference type="ARBA" id="ARBA00022490"/>
    </source>
</evidence>
<accession>A0A0L0SE63</accession>
<dbReference type="EMBL" id="GG745336">
    <property type="protein sequence ID" value="KNE60771.1"/>
    <property type="molecule type" value="Genomic_DNA"/>
</dbReference>
<keyword evidence="7" id="KW-0206">Cytoskeleton</keyword>
<protein>
    <recommendedName>
        <fullName evidence="3">Centrosomal protein POC5</fullName>
    </recommendedName>
    <alternativeName>
        <fullName evidence="9">Protein of centriole 5</fullName>
    </alternativeName>
</protein>
<dbReference type="eggNOG" id="ENOG502QUKU">
    <property type="taxonomic scope" value="Eukaryota"/>
</dbReference>
<dbReference type="OrthoDB" id="10064898at2759"/>
<dbReference type="Proteomes" id="UP000054350">
    <property type="component" value="Unassembled WGS sequence"/>
</dbReference>
<evidence type="ECO:0000256" key="7">
    <source>
        <dbReference type="ARBA" id="ARBA00023212"/>
    </source>
</evidence>
<gene>
    <name evidence="12" type="ORF">AMAG_06129</name>
</gene>
<sequence length="304" mass="33536">MASMPDVGTPHASTGSTLAQGRGPASASATPPRRCQTTLNTTMGAFVDLAGPAIPSGPEMELVNGPAVAPSGQATATPAPTGLPPHLDKWLVSLHSAFAADFLTLRANLDRAHQESLASERIAHSAEREKLAQALKTAEAAAARNAQAAKWRLQALDLLAHEFRERHAVKARVQAWTAWRAHLARRGHDRFKEHVAAVHAERQTKFRTVVAWRGVVRDRWRRAERAKIQAEFDRQLANRVAEHTAIVASLTQQLTEHADLLSALEQRHRDREDGIRMAFMRGLSALNLETMTPRHDLHRPHPLR</sequence>
<comment type="similarity">
    <text evidence="2">Belongs to the POC5 family.</text>
</comment>
<dbReference type="AlphaFoldDB" id="A0A0L0SE63"/>
<keyword evidence="13" id="KW-1185">Reference proteome</keyword>
<dbReference type="GO" id="GO:0005814">
    <property type="term" value="C:centriole"/>
    <property type="evidence" value="ECO:0007669"/>
    <property type="project" value="UniProtKB-SubCell"/>
</dbReference>
<evidence type="ECO:0000256" key="10">
    <source>
        <dbReference type="ARBA" id="ARBA00049959"/>
    </source>
</evidence>
<dbReference type="PANTHER" id="PTHR28618:SF1">
    <property type="entry name" value="CENTROSOMAL PROTEIN POC5"/>
    <property type="match status" value="1"/>
</dbReference>
<keyword evidence="4" id="KW-0963">Cytoplasm</keyword>
<evidence type="ECO:0000256" key="2">
    <source>
        <dbReference type="ARBA" id="ARBA00010411"/>
    </source>
</evidence>
<organism evidence="12 13">
    <name type="scientific">Allomyces macrogynus (strain ATCC 38327)</name>
    <name type="common">Allomyces javanicus var. macrogynus</name>
    <dbReference type="NCBI Taxonomy" id="578462"/>
    <lineage>
        <taxon>Eukaryota</taxon>
        <taxon>Fungi</taxon>
        <taxon>Fungi incertae sedis</taxon>
        <taxon>Blastocladiomycota</taxon>
        <taxon>Blastocladiomycetes</taxon>
        <taxon>Blastocladiales</taxon>
        <taxon>Blastocladiaceae</taxon>
        <taxon>Allomyces</taxon>
    </lineage>
</organism>
<name>A0A0L0SE63_ALLM3</name>
<dbReference type="OMA" id="LNATHRH"/>
<dbReference type="STRING" id="578462.A0A0L0SE63"/>
<reference evidence="13" key="2">
    <citation type="submission" date="2009-11" db="EMBL/GenBank/DDBJ databases">
        <title>The Genome Sequence of Allomyces macrogynus strain ATCC 38327.</title>
        <authorList>
            <consortium name="The Broad Institute Genome Sequencing Platform"/>
            <person name="Russ C."/>
            <person name="Cuomo C."/>
            <person name="Shea T."/>
            <person name="Young S.K."/>
            <person name="Zeng Q."/>
            <person name="Koehrsen M."/>
            <person name="Haas B."/>
            <person name="Borodovsky M."/>
            <person name="Guigo R."/>
            <person name="Alvarado L."/>
            <person name="Berlin A."/>
            <person name="Borenstein D."/>
            <person name="Chen Z."/>
            <person name="Engels R."/>
            <person name="Freedman E."/>
            <person name="Gellesch M."/>
            <person name="Goldberg J."/>
            <person name="Griggs A."/>
            <person name="Gujja S."/>
            <person name="Heiman D."/>
            <person name="Hepburn T."/>
            <person name="Howarth C."/>
            <person name="Jen D."/>
            <person name="Larson L."/>
            <person name="Lewis B."/>
            <person name="Mehta T."/>
            <person name="Park D."/>
            <person name="Pearson M."/>
            <person name="Roberts A."/>
            <person name="Saif S."/>
            <person name="Shenoy N."/>
            <person name="Sisk P."/>
            <person name="Stolte C."/>
            <person name="Sykes S."/>
            <person name="Walk T."/>
            <person name="White J."/>
            <person name="Yandava C."/>
            <person name="Burger G."/>
            <person name="Gray M.W."/>
            <person name="Holland P.W.H."/>
            <person name="King N."/>
            <person name="Lang F.B.F."/>
            <person name="Roger A.J."/>
            <person name="Ruiz-Trillo I."/>
            <person name="Lander E."/>
            <person name="Nusbaum C."/>
        </authorList>
    </citation>
    <scope>NUCLEOTIDE SEQUENCE [LARGE SCALE GENOMIC DNA]</scope>
    <source>
        <strain evidence="13">ATCC 38327</strain>
    </source>
</reference>
<evidence type="ECO:0000313" key="13">
    <source>
        <dbReference type="Proteomes" id="UP000054350"/>
    </source>
</evidence>
<comment type="function">
    <text evidence="10">Essential for the assembly of the distal half of centrioles, required for centriole elongation. Acts as a negative regulator of centriole elongation.</text>
</comment>
<keyword evidence="5" id="KW-0677">Repeat</keyword>
<evidence type="ECO:0000256" key="11">
    <source>
        <dbReference type="SAM" id="MobiDB-lite"/>
    </source>
</evidence>
<feature type="region of interest" description="Disordered" evidence="11">
    <location>
        <begin position="1"/>
        <end position="36"/>
    </location>
</feature>
<reference evidence="12 13" key="1">
    <citation type="submission" date="2009-11" db="EMBL/GenBank/DDBJ databases">
        <title>Annotation of Allomyces macrogynus ATCC 38327.</title>
        <authorList>
            <consortium name="The Broad Institute Genome Sequencing Platform"/>
            <person name="Russ C."/>
            <person name="Cuomo C."/>
            <person name="Burger G."/>
            <person name="Gray M.W."/>
            <person name="Holland P.W.H."/>
            <person name="King N."/>
            <person name="Lang F.B.F."/>
            <person name="Roger A.J."/>
            <person name="Ruiz-Trillo I."/>
            <person name="Young S.K."/>
            <person name="Zeng Q."/>
            <person name="Gargeya S."/>
            <person name="Fitzgerald M."/>
            <person name="Haas B."/>
            <person name="Abouelleil A."/>
            <person name="Alvarado L."/>
            <person name="Arachchi H.M."/>
            <person name="Berlin A."/>
            <person name="Chapman S.B."/>
            <person name="Gearin G."/>
            <person name="Goldberg J."/>
            <person name="Griggs A."/>
            <person name="Gujja S."/>
            <person name="Hansen M."/>
            <person name="Heiman D."/>
            <person name="Howarth C."/>
            <person name="Larimer J."/>
            <person name="Lui A."/>
            <person name="MacDonald P.J.P."/>
            <person name="McCowen C."/>
            <person name="Montmayeur A."/>
            <person name="Murphy C."/>
            <person name="Neiman D."/>
            <person name="Pearson M."/>
            <person name="Priest M."/>
            <person name="Roberts A."/>
            <person name="Saif S."/>
            <person name="Shea T."/>
            <person name="Sisk P."/>
            <person name="Stolte C."/>
            <person name="Sykes S."/>
            <person name="Wortman J."/>
            <person name="Nusbaum C."/>
            <person name="Birren B."/>
        </authorList>
    </citation>
    <scope>NUCLEOTIDE SEQUENCE [LARGE SCALE GENOMIC DNA]</scope>
    <source>
        <strain evidence="12 13">ATCC 38327</strain>
    </source>
</reference>
<dbReference type="PANTHER" id="PTHR28618">
    <property type="entry name" value="CENTROSOMAL PROTEIN POC5"/>
    <property type="match status" value="1"/>
</dbReference>
<evidence type="ECO:0000256" key="9">
    <source>
        <dbReference type="ARBA" id="ARBA00031694"/>
    </source>
</evidence>
<evidence type="ECO:0000256" key="3">
    <source>
        <dbReference type="ARBA" id="ARBA00014910"/>
    </source>
</evidence>
<comment type="subcellular location">
    <subcellularLocation>
        <location evidence="1">Cytoplasm</location>
        <location evidence="1">Cytoskeleton</location>
        <location evidence="1">Microtubule organizing center</location>
        <location evidence="1">Centrosome</location>
        <location evidence="1">Centriole</location>
    </subcellularLocation>
</comment>
<proteinExistence type="inferred from homology"/>
<dbReference type="VEuPathDB" id="FungiDB:AMAG_06129"/>
<evidence type="ECO:0000313" key="12">
    <source>
        <dbReference type="EMBL" id="KNE60771.1"/>
    </source>
</evidence>
<evidence type="ECO:0000256" key="5">
    <source>
        <dbReference type="ARBA" id="ARBA00022737"/>
    </source>
</evidence>